<accession>A0ABP4PSN5</accession>
<protein>
    <submittedName>
        <fullName evidence="2">Uncharacterized protein</fullName>
    </submittedName>
</protein>
<gene>
    <name evidence="2" type="ORF">GCM10009804_53040</name>
</gene>
<evidence type="ECO:0000313" key="3">
    <source>
        <dbReference type="Proteomes" id="UP001501705"/>
    </source>
</evidence>
<organism evidence="2 3">
    <name type="scientific">Kribbella hippodromi</name>
    <dbReference type="NCBI Taxonomy" id="434347"/>
    <lineage>
        <taxon>Bacteria</taxon>
        <taxon>Bacillati</taxon>
        <taxon>Actinomycetota</taxon>
        <taxon>Actinomycetes</taxon>
        <taxon>Propionibacteriales</taxon>
        <taxon>Kribbellaceae</taxon>
        <taxon>Kribbella</taxon>
    </lineage>
</organism>
<dbReference type="RefSeq" id="WP_344237424.1">
    <property type="nucleotide sequence ID" value="NZ_BAAAPH010000018.1"/>
</dbReference>
<keyword evidence="1" id="KW-0472">Membrane</keyword>
<keyword evidence="1" id="KW-0812">Transmembrane</keyword>
<dbReference type="EMBL" id="BAAAPH010000018">
    <property type="protein sequence ID" value="GAA1590219.1"/>
    <property type="molecule type" value="Genomic_DNA"/>
</dbReference>
<evidence type="ECO:0000313" key="2">
    <source>
        <dbReference type="EMBL" id="GAA1590219.1"/>
    </source>
</evidence>
<reference evidence="3" key="1">
    <citation type="journal article" date="2019" name="Int. J. Syst. Evol. Microbiol.">
        <title>The Global Catalogue of Microorganisms (GCM) 10K type strain sequencing project: providing services to taxonomists for standard genome sequencing and annotation.</title>
        <authorList>
            <consortium name="The Broad Institute Genomics Platform"/>
            <consortium name="The Broad Institute Genome Sequencing Center for Infectious Disease"/>
            <person name="Wu L."/>
            <person name="Ma J."/>
        </authorList>
    </citation>
    <scope>NUCLEOTIDE SEQUENCE [LARGE SCALE GENOMIC DNA]</scope>
    <source>
        <strain evidence="3">JCM 15572</strain>
    </source>
</reference>
<proteinExistence type="predicted"/>
<keyword evidence="1" id="KW-1133">Transmembrane helix</keyword>
<feature type="transmembrane region" description="Helical" evidence="1">
    <location>
        <begin position="7"/>
        <end position="32"/>
    </location>
</feature>
<feature type="transmembrane region" description="Helical" evidence="1">
    <location>
        <begin position="85"/>
        <end position="105"/>
    </location>
</feature>
<keyword evidence="3" id="KW-1185">Reference proteome</keyword>
<feature type="transmembrane region" description="Helical" evidence="1">
    <location>
        <begin position="52"/>
        <end position="73"/>
    </location>
</feature>
<name>A0ABP4PSN5_9ACTN</name>
<comment type="caution">
    <text evidence="2">The sequence shown here is derived from an EMBL/GenBank/DDBJ whole genome shotgun (WGS) entry which is preliminary data.</text>
</comment>
<sequence length="111" mass="11516">MTVGAGYLALVVVGLLLGYPVVIGDLLVRQVVGRILDAPWAPFGADPEGKTGMSVIIVFVIGLPLVVGAVAIGKAIRRRISAGRAITVIHLLASTALLLLGVFAFRPLVFS</sequence>
<dbReference type="Proteomes" id="UP001501705">
    <property type="component" value="Unassembled WGS sequence"/>
</dbReference>
<evidence type="ECO:0000256" key="1">
    <source>
        <dbReference type="SAM" id="Phobius"/>
    </source>
</evidence>